<dbReference type="GO" id="GO:0003887">
    <property type="term" value="F:DNA-directed DNA polymerase activity"/>
    <property type="evidence" value="ECO:0007669"/>
    <property type="project" value="UniProtKB-KW"/>
</dbReference>
<feature type="compositionally biased region" description="Basic and acidic residues" evidence="13">
    <location>
        <begin position="38"/>
        <end position="59"/>
    </location>
</feature>
<keyword evidence="18" id="KW-1185">Reference proteome</keyword>
<dbReference type="EnsemblMetazoa" id="PPAI004453-RA">
    <property type="protein sequence ID" value="PPAI004453-PA"/>
    <property type="gene ID" value="PPAI004453"/>
</dbReference>
<dbReference type="PRINTS" id="PR00106">
    <property type="entry name" value="DNAPOLB"/>
</dbReference>
<dbReference type="InterPro" id="IPR015088">
    <property type="entry name" value="Znf_DNA-dir_DNA_pol_B_alpha"/>
</dbReference>
<sequence length="1227" mass="141595">AVLNRKEDSEVEKVNEEVKNCSEPEKKNEVTEFAVPEQKNEAKGSSESERKSHEQEKTEENLADLLNTEDFAMDFDISVPNVAAEPRNHAKEKIQAISTEKITTNWEAIAQMNNDNDIDFTAFDMADFASESEKKIWFWDAWEDPVKRPGQLFLFGRVQVENSKENYKSVTVHIQSVNKRLFLLPRQYLLDKVTREETRDKVTLGHVMQEFQEVLQELKIESFQSKQVTKNFAFSIKGVKIPQSSECIEVRYSGHLKAPLNTSKKYYSIAHIFGTSTTPLETFLLDSKIKGPCWLTIKHFQIRERPLTWSRVEMVVANSKSVCVAPEKNQNPPPLSLMTLNVRSNLNMKTTKNEIVMISCLIQDRFPLDKPPPNPAFNRHLCGLTHPSHQGWPMDFAGKFKGYNKTKAKKFESERELLSWFLAIYQNTDPDLIVTHDAADCQLDVIFERIITLKIPNWSRIGRLRKTVVDSKRHQDNFTGRMICDVKKSAEELIKSRSYDLGTLCTEVLKIQEEDRIEISNDDIHFMYESSDEILKLITLTMQDASYVLRLMCELNVLPLALQITNVCGNMMARTLQGGRSERNEYLLLHAFNERDYIVPDKKERLIGKEWDKQENAEQGQGRKKAAYAGGLVLEPIKGFYEKFILLMDFNSLYPSIIQEYNICYTTIDEPLHVEDHIQLPDSSVEQGVLPKQIRRLVESRREVKKLMANPDLDPELKMQYNIRQMALKLTANSMYGCLGFSHSRFYAPHLAALITRKGRDILMDTKNLATKLNLEVIYGDTDSIMINTNCVDYEQVFKIGLTVKQKVNRMYKNVELDIDGVFKFLLLLKKKKYAALTVSKGKNGELKYNQELKGLDIVRRDWSKLSVMVGRAIIEDIFSPAEADDKIEKIHDRLESIRRDIMEQKVPLPLNSNLPHVIVALRMNNTQNRRFKKGDTVSYVICQDGTDKSHMQRAYHLDELQLNPDLKIDAEYYLTQQIFPVISRLCEPLDGTNISRLAQCLGLDAKKYRSMEEKMDREDELNDDVNTLVKTSAQKYHFCEKFSFKCVSCHQENPMAAAVKRVDANLVPVLAACVNPDCKIPPYEYLAGIQNQLIMKLRTFLDRFYENWMVCDDNVCSHNTRIITHVLSSNDRPVCCACGNGNLVRQYSETDLYTQIRYFQYIFDLTQPQYKKMKIAPQVEDAYQVLKETVDRFLGRSAYCIVNLGTIFSKLHLVKPSEERQDVQLN</sequence>
<dbReference type="InterPro" id="IPR043502">
    <property type="entry name" value="DNA/RNA_pol_sf"/>
</dbReference>
<dbReference type="InterPro" id="IPR006172">
    <property type="entry name" value="DNA-dir_DNA_pol_B"/>
</dbReference>
<comment type="similarity">
    <text evidence="2 12">Belongs to the DNA polymerase type-B family.</text>
</comment>
<dbReference type="Pfam" id="PF00136">
    <property type="entry name" value="DNA_pol_B"/>
    <property type="match status" value="1"/>
</dbReference>
<dbReference type="InterPro" id="IPR006134">
    <property type="entry name" value="DNA-dir_DNA_pol_B_multi_dom"/>
</dbReference>
<keyword evidence="6" id="KW-0479">Metal-binding</keyword>
<dbReference type="FunFam" id="1.10.287.690:FF:000003">
    <property type="entry name" value="DNA polymerase"/>
    <property type="match status" value="1"/>
</dbReference>
<keyword evidence="11" id="KW-0539">Nucleus</keyword>
<dbReference type="GO" id="GO:0005658">
    <property type="term" value="C:alpha DNA polymerase:primase complex"/>
    <property type="evidence" value="ECO:0007669"/>
    <property type="project" value="UniProtKB-ARBA"/>
</dbReference>
<protein>
    <recommendedName>
        <fullName evidence="12">DNA polymerase</fullName>
        <ecNumber evidence="12">2.7.7.7</ecNumber>
    </recommendedName>
</protein>
<dbReference type="PROSITE" id="PS00116">
    <property type="entry name" value="DNA_POLYMERASE_B"/>
    <property type="match status" value="1"/>
</dbReference>
<evidence type="ECO:0000256" key="7">
    <source>
        <dbReference type="ARBA" id="ARBA00022771"/>
    </source>
</evidence>
<dbReference type="InterPro" id="IPR042087">
    <property type="entry name" value="DNA_pol_B_thumb"/>
</dbReference>
<evidence type="ECO:0000259" key="15">
    <source>
        <dbReference type="Pfam" id="PF03104"/>
    </source>
</evidence>
<dbReference type="InterPro" id="IPR036397">
    <property type="entry name" value="RNaseH_sf"/>
</dbReference>
<dbReference type="GO" id="GO:0006272">
    <property type="term" value="P:leading strand elongation"/>
    <property type="evidence" value="ECO:0007669"/>
    <property type="project" value="TreeGrafter"/>
</dbReference>
<dbReference type="InterPro" id="IPR038256">
    <property type="entry name" value="Pol_alpha_znc_sf"/>
</dbReference>
<dbReference type="InterPro" id="IPR045846">
    <property type="entry name" value="POLBc_alpha"/>
</dbReference>
<evidence type="ECO:0000313" key="17">
    <source>
        <dbReference type="EnsemblMetazoa" id="PPAI004453-PA"/>
    </source>
</evidence>
<dbReference type="NCBIfam" id="TIGR00592">
    <property type="entry name" value="pol2"/>
    <property type="match status" value="1"/>
</dbReference>
<dbReference type="GO" id="GO:1902975">
    <property type="term" value="P:mitotic DNA replication initiation"/>
    <property type="evidence" value="ECO:0007669"/>
    <property type="project" value="InterPro"/>
</dbReference>
<dbReference type="EMBL" id="AJVK01013079">
    <property type="status" value="NOT_ANNOTATED_CDS"/>
    <property type="molecule type" value="Genomic_DNA"/>
</dbReference>
<evidence type="ECO:0000256" key="4">
    <source>
        <dbReference type="ARBA" id="ARBA00022695"/>
    </source>
</evidence>
<evidence type="ECO:0000259" key="16">
    <source>
        <dbReference type="Pfam" id="PF08996"/>
    </source>
</evidence>
<dbReference type="Gene3D" id="3.30.420.10">
    <property type="entry name" value="Ribonuclease H-like superfamily/Ribonuclease H"/>
    <property type="match status" value="1"/>
</dbReference>
<dbReference type="Pfam" id="PF08996">
    <property type="entry name" value="zf-DNA_Pol"/>
    <property type="match status" value="1"/>
</dbReference>
<dbReference type="GO" id="GO:0003688">
    <property type="term" value="F:DNA replication origin binding"/>
    <property type="evidence" value="ECO:0007669"/>
    <property type="project" value="TreeGrafter"/>
</dbReference>
<comment type="catalytic activity">
    <reaction evidence="12">
        <text>DNA(n) + a 2'-deoxyribonucleoside 5'-triphosphate = DNA(n+1) + diphosphate</text>
        <dbReference type="Rhea" id="RHEA:22508"/>
        <dbReference type="Rhea" id="RHEA-COMP:17339"/>
        <dbReference type="Rhea" id="RHEA-COMP:17340"/>
        <dbReference type="ChEBI" id="CHEBI:33019"/>
        <dbReference type="ChEBI" id="CHEBI:61560"/>
        <dbReference type="ChEBI" id="CHEBI:173112"/>
        <dbReference type="EC" id="2.7.7.7"/>
    </reaction>
</comment>
<dbReference type="VEuPathDB" id="VectorBase:PPAI004453"/>
<keyword evidence="7" id="KW-0863">Zinc-finger</keyword>
<dbReference type="EMBL" id="AJVK01013080">
    <property type="status" value="NOT_ANNOTATED_CDS"/>
    <property type="molecule type" value="Genomic_DNA"/>
</dbReference>
<dbReference type="GO" id="GO:0008270">
    <property type="term" value="F:zinc ion binding"/>
    <property type="evidence" value="ECO:0007669"/>
    <property type="project" value="UniProtKB-KW"/>
</dbReference>
<dbReference type="Gene3D" id="3.90.1600.10">
    <property type="entry name" value="Palm domain of DNA polymerase"/>
    <property type="match status" value="1"/>
</dbReference>
<dbReference type="Gene3D" id="1.10.287.690">
    <property type="entry name" value="Helix hairpin bin"/>
    <property type="match status" value="1"/>
</dbReference>
<dbReference type="Gene3D" id="3.30.70.2820">
    <property type="match status" value="1"/>
</dbReference>
<dbReference type="Gene3D" id="1.10.3200.20">
    <property type="entry name" value="DNA Polymerase alpha, zinc finger"/>
    <property type="match status" value="1"/>
</dbReference>
<name>A0A1B0GN90_PHLPP</name>
<dbReference type="InterPro" id="IPR012337">
    <property type="entry name" value="RNaseH-like_sf"/>
</dbReference>
<dbReference type="GO" id="GO:0006273">
    <property type="term" value="P:lagging strand elongation"/>
    <property type="evidence" value="ECO:0007669"/>
    <property type="project" value="TreeGrafter"/>
</dbReference>
<evidence type="ECO:0000256" key="12">
    <source>
        <dbReference type="RuleBase" id="RU000442"/>
    </source>
</evidence>
<keyword evidence="3 12" id="KW-0808">Transferase</keyword>
<dbReference type="Gene3D" id="1.10.132.60">
    <property type="entry name" value="DNA polymerase family B, C-terminal domain"/>
    <property type="match status" value="1"/>
</dbReference>
<accession>A0A1B0GN90</accession>
<keyword evidence="4 12" id="KW-0548">Nucleotidyltransferase</keyword>
<feature type="domain" description="Zinc finger DNA-directed DNA polymerase family B alpha" evidence="16">
    <location>
        <begin position="1032"/>
        <end position="1209"/>
    </location>
</feature>
<evidence type="ECO:0000256" key="6">
    <source>
        <dbReference type="ARBA" id="ARBA00022723"/>
    </source>
</evidence>
<comment type="subcellular location">
    <subcellularLocation>
        <location evidence="1">Nucleus</location>
    </subcellularLocation>
</comment>
<evidence type="ECO:0000256" key="3">
    <source>
        <dbReference type="ARBA" id="ARBA00022679"/>
    </source>
</evidence>
<dbReference type="GO" id="GO:0000166">
    <property type="term" value="F:nucleotide binding"/>
    <property type="evidence" value="ECO:0007669"/>
    <property type="project" value="InterPro"/>
</dbReference>
<feature type="region of interest" description="Disordered" evidence="13">
    <location>
        <begin position="1"/>
        <end position="59"/>
    </location>
</feature>
<dbReference type="Proteomes" id="UP000092462">
    <property type="component" value="Unassembled WGS sequence"/>
</dbReference>
<evidence type="ECO:0000256" key="8">
    <source>
        <dbReference type="ARBA" id="ARBA00022833"/>
    </source>
</evidence>
<evidence type="ECO:0000256" key="2">
    <source>
        <dbReference type="ARBA" id="ARBA00005755"/>
    </source>
</evidence>
<dbReference type="EC" id="2.7.7.7" evidence="12"/>
<dbReference type="CDD" id="cd05776">
    <property type="entry name" value="DNA_polB_alpha_exo"/>
    <property type="match status" value="1"/>
</dbReference>
<dbReference type="GO" id="GO:0003697">
    <property type="term" value="F:single-stranded DNA binding"/>
    <property type="evidence" value="ECO:0007669"/>
    <property type="project" value="TreeGrafter"/>
</dbReference>
<evidence type="ECO:0000256" key="9">
    <source>
        <dbReference type="ARBA" id="ARBA00022932"/>
    </source>
</evidence>
<dbReference type="PANTHER" id="PTHR45861:SF1">
    <property type="entry name" value="DNA POLYMERASE ALPHA CATALYTIC SUBUNIT"/>
    <property type="match status" value="1"/>
</dbReference>
<dbReference type="CDD" id="cd05532">
    <property type="entry name" value="POLBc_alpha"/>
    <property type="match status" value="1"/>
</dbReference>
<proteinExistence type="inferred from homology"/>
<dbReference type="InterPro" id="IPR023211">
    <property type="entry name" value="DNA_pol_palm_dom_sf"/>
</dbReference>
<dbReference type="VEuPathDB" id="VectorBase:PPAPM1_004138"/>
<keyword evidence="9 12" id="KW-0239">DNA-directed DNA polymerase</keyword>
<dbReference type="PANTHER" id="PTHR45861">
    <property type="entry name" value="DNA POLYMERASE ALPHA CATALYTIC SUBUNIT"/>
    <property type="match status" value="1"/>
</dbReference>
<evidence type="ECO:0000259" key="14">
    <source>
        <dbReference type="Pfam" id="PF00136"/>
    </source>
</evidence>
<dbReference type="GO" id="GO:0003682">
    <property type="term" value="F:chromatin binding"/>
    <property type="evidence" value="ECO:0007669"/>
    <property type="project" value="TreeGrafter"/>
</dbReference>
<dbReference type="Pfam" id="PF03104">
    <property type="entry name" value="DNA_pol_B_exo1"/>
    <property type="match status" value="1"/>
</dbReference>
<dbReference type="SUPFAM" id="SSF53098">
    <property type="entry name" value="Ribonuclease H-like"/>
    <property type="match status" value="1"/>
</dbReference>
<dbReference type="AlphaFoldDB" id="A0A1B0GN90"/>
<evidence type="ECO:0000313" key="18">
    <source>
        <dbReference type="Proteomes" id="UP000092462"/>
    </source>
</evidence>
<reference evidence="17" key="1">
    <citation type="submission" date="2022-08" db="UniProtKB">
        <authorList>
            <consortium name="EnsemblMetazoa"/>
        </authorList>
    </citation>
    <scope>IDENTIFICATION</scope>
    <source>
        <strain evidence="17">Israel</strain>
    </source>
</reference>
<dbReference type="Gene3D" id="2.40.50.730">
    <property type="match status" value="1"/>
</dbReference>
<keyword evidence="5 12" id="KW-0235">DNA replication</keyword>
<feature type="domain" description="DNA-directed DNA polymerase family B multifunctional" evidence="14">
    <location>
        <begin position="571"/>
        <end position="989"/>
    </location>
</feature>
<dbReference type="InterPro" id="IPR017964">
    <property type="entry name" value="DNA-dir_DNA_pol_B_CS"/>
</dbReference>
<evidence type="ECO:0000256" key="13">
    <source>
        <dbReference type="SAM" id="MobiDB-lite"/>
    </source>
</evidence>
<dbReference type="SMART" id="SM00486">
    <property type="entry name" value="POLBc"/>
    <property type="match status" value="1"/>
</dbReference>
<keyword evidence="10 12" id="KW-0238">DNA-binding</keyword>
<feature type="domain" description="DNA-directed DNA polymerase family B exonuclease" evidence="15">
    <location>
        <begin position="271"/>
        <end position="502"/>
    </location>
</feature>
<feature type="compositionally biased region" description="Basic and acidic residues" evidence="13">
    <location>
        <begin position="1"/>
        <end position="30"/>
    </location>
</feature>
<keyword evidence="8" id="KW-0862">Zinc</keyword>
<evidence type="ECO:0000256" key="1">
    <source>
        <dbReference type="ARBA" id="ARBA00004123"/>
    </source>
</evidence>
<evidence type="ECO:0000256" key="10">
    <source>
        <dbReference type="ARBA" id="ARBA00023125"/>
    </source>
</evidence>
<dbReference type="SUPFAM" id="SSF56672">
    <property type="entry name" value="DNA/RNA polymerases"/>
    <property type="match status" value="1"/>
</dbReference>
<organism evidence="17 18">
    <name type="scientific">Phlebotomus papatasi</name>
    <name type="common">Sandfly</name>
    <dbReference type="NCBI Taxonomy" id="29031"/>
    <lineage>
        <taxon>Eukaryota</taxon>
        <taxon>Metazoa</taxon>
        <taxon>Ecdysozoa</taxon>
        <taxon>Arthropoda</taxon>
        <taxon>Hexapoda</taxon>
        <taxon>Insecta</taxon>
        <taxon>Pterygota</taxon>
        <taxon>Neoptera</taxon>
        <taxon>Endopterygota</taxon>
        <taxon>Diptera</taxon>
        <taxon>Nematocera</taxon>
        <taxon>Psychodoidea</taxon>
        <taxon>Psychodidae</taxon>
        <taxon>Phlebotomus</taxon>
        <taxon>Phlebotomus</taxon>
    </lineage>
</organism>
<evidence type="ECO:0000256" key="11">
    <source>
        <dbReference type="ARBA" id="ARBA00023242"/>
    </source>
</evidence>
<evidence type="ECO:0000256" key="5">
    <source>
        <dbReference type="ARBA" id="ARBA00022705"/>
    </source>
</evidence>
<dbReference type="InterPro" id="IPR006133">
    <property type="entry name" value="DNA-dir_DNA_pol_B_exonuc"/>
</dbReference>